<keyword evidence="1" id="KW-0378">Hydrolase</keyword>
<dbReference type="CDD" id="cd18793">
    <property type="entry name" value="SF2_C_SNF"/>
    <property type="match status" value="1"/>
</dbReference>
<accession>A0A4Y8LYM1</accession>
<protein>
    <submittedName>
        <fullName evidence="4">DEAD/DEAH box helicase</fullName>
    </submittedName>
</protein>
<reference evidence="4 5" key="1">
    <citation type="submission" date="2019-03" db="EMBL/GenBank/DDBJ databases">
        <title>Cohnella endophytica sp. nov., a novel endophytic bacterium isolated from bark of Sonneratia apetala.</title>
        <authorList>
            <person name="Tuo L."/>
        </authorList>
    </citation>
    <scope>NUCLEOTIDE SEQUENCE [LARGE SCALE GENOMIC DNA]</scope>
    <source>
        <strain evidence="4 5">CCTCC AB 208254</strain>
    </source>
</reference>
<dbReference type="PROSITE" id="PS51192">
    <property type="entry name" value="HELICASE_ATP_BIND_1"/>
    <property type="match status" value="1"/>
</dbReference>
<dbReference type="Gene3D" id="3.40.50.10810">
    <property type="entry name" value="Tandem AAA-ATPase domain"/>
    <property type="match status" value="1"/>
</dbReference>
<dbReference type="InterPro" id="IPR049730">
    <property type="entry name" value="SNF2/RAD54-like_C"/>
</dbReference>
<dbReference type="PROSITE" id="PS51194">
    <property type="entry name" value="HELICASE_CTER"/>
    <property type="match status" value="1"/>
</dbReference>
<dbReference type="EMBL" id="SOMN01000012">
    <property type="protein sequence ID" value="TFE26669.1"/>
    <property type="molecule type" value="Genomic_DNA"/>
</dbReference>
<dbReference type="InterPro" id="IPR014001">
    <property type="entry name" value="Helicase_ATP-bd"/>
</dbReference>
<dbReference type="FunFam" id="3.40.50.300:FF:000533">
    <property type="entry name" value="Helicase, Snf2 family"/>
    <property type="match status" value="1"/>
</dbReference>
<evidence type="ECO:0000313" key="4">
    <source>
        <dbReference type="EMBL" id="TFE26669.1"/>
    </source>
</evidence>
<dbReference type="Pfam" id="PF00271">
    <property type="entry name" value="Helicase_C"/>
    <property type="match status" value="1"/>
</dbReference>
<dbReference type="CDD" id="cd18012">
    <property type="entry name" value="DEXQc_arch_SWI2_SNF2"/>
    <property type="match status" value="1"/>
</dbReference>
<evidence type="ECO:0000259" key="3">
    <source>
        <dbReference type="PROSITE" id="PS51194"/>
    </source>
</evidence>
<comment type="caution">
    <text evidence="4">The sequence shown here is derived from an EMBL/GenBank/DDBJ whole genome shotgun (WGS) entry which is preliminary data.</text>
</comment>
<evidence type="ECO:0000313" key="5">
    <source>
        <dbReference type="Proteomes" id="UP000297900"/>
    </source>
</evidence>
<evidence type="ECO:0000256" key="1">
    <source>
        <dbReference type="ARBA" id="ARBA00022801"/>
    </source>
</evidence>
<dbReference type="InterPro" id="IPR001650">
    <property type="entry name" value="Helicase_C-like"/>
</dbReference>
<dbReference type="OrthoDB" id="9760715at2"/>
<keyword evidence="4" id="KW-0547">Nucleotide-binding</keyword>
<evidence type="ECO:0000259" key="2">
    <source>
        <dbReference type="PROSITE" id="PS51192"/>
    </source>
</evidence>
<name>A0A4Y8LYM1_9BACL</name>
<proteinExistence type="predicted"/>
<dbReference type="AlphaFoldDB" id="A0A4Y8LYM1"/>
<keyword evidence="5" id="KW-1185">Reference proteome</keyword>
<dbReference type="Gene3D" id="3.40.50.300">
    <property type="entry name" value="P-loop containing nucleotide triphosphate hydrolases"/>
    <property type="match status" value="1"/>
</dbReference>
<dbReference type="Pfam" id="PF12419">
    <property type="entry name" value="DUF3670"/>
    <property type="match status" value="1"/>
</dbReference>
<sequence>MSKPICRIDAEVLDNGDQKLFYAGDPMHFPGFRQLRRMLFAWHKPSYYGTFIDEWPANGQHGFILPARYTAGFWSEMPLLRHGTVIEWGSGAEELQQAGKLLTKALAEGWFVPALTAGRDNEGKPGWRLLRGNESHPELTFTVQCEQLGYEKLDGQLGAIIADLFTGEEEVAQAWKQVSAAYPASSYVQQTASRPMYVDEYEMWEEIGFRVLSLPFAIGLRLEEPSAQDGNWRLLPWVHQRGNPAMGHIYDWNGSSAAGQVGSPISAWPEQEVAEAIDRQRGRWLGWIEQLGELWNAERVWVFLEQESEGLLARGIHVLLPSWWEELRKTKPSMVASLRKESGASGLLGKDQLLAFDWMISVGGMHLDMESFRAAVKGNRKLLWHNGNWMLLHPRWVKLLQTFIQRMGKRDNLTLSEAVEAYLSGGHSFDLGDLQGKVDNAGEDFIESQLHWQVKLNAPVTEWLAGLEDKERRSGEIAISETLRPILRPYQAIGAGWLLSLRQIGFGACLADDMGLGKTIQFMAYIATLKEQGLLTTPGLLICPTSVLGNWEKELERFAPNLKVYLHYGPRRARGEEWESSLENKDLVITSYALANTDSEWLQTLRWSVIGLDEAQNIKNHQGKQSKAIRSLQAEHRVALTGTPVENRLSELWTIFDFINPAYLGTFSHFQKRFGFLDKGFEAADDKQRYEKGVNQLQRMIRPFLMRRLKNDPSIQLDLPEKNENRIYIPLTMEQGALYEAELQNMMDKIEQLDAMERRGIILATLGRLKQICNHPALYRKDIGASMDKSGVKRGARSHKLSRLSEMVEEMLGERRKGLIFTQFIGMGDILREELQEAHGCRVDFLHGGLSKEARDSMVRGFQEESNGTQILILSLKAGGTGLNLTAASHVFHYDRWWNPAVEDQATDRAYRIGQTRDVQVHKFVALGTLEERIDEMIGRKRTLGNQIVGSGEQWVTELSTNELREMFALRREWVRD</sequence>
<keyword evidence="4" id="KW-0067">ATP-binding</keyword>
<dbReference type="RefSeq" id="WP_135152273.1">
    <property type="nucleotide sequence ID" value="NZ_SOMN01000012.1"/>
</dbReference>
<dbReference type="GO" id="GO:0004386">
    <property type="term" value="F:helicase activity"/>
    <property type="evidence" value="ECO:0007669"/>
    <property type="project" value="UniProtKB-KW"/>
</dbReference>
<dbReference type="InterPro" id="IPR038718">
    <property type="entry name" value="SNF2-like_sf"/>
</dbReference>
<organism evidence="4 5">
    <name type="scientific">Cohnella luojiensis</name>
    <dbReference type="NCBI Taxonomy" id="652876"/>
    <lineage>
        <taxon>Bacteria</taxon>
        <taxon>Bacillati</taxon>
        <taxon>Bacillota</taxon>
        <taxon>Bacilli</taxon>
        <taxon>Bacillales</taxon>
        <taxon>Paenibacillaceae</taxon>
        <taxon>Cohnella</taxon>
    </lineage>
</organism>
<dbReference type="SUPFAM" id="SSF52540">
    <property type="entry name" value="P-loop containing nucleoside triphosphate hydrolases"/>
    <property type="match status" value="2"/>
</dbReference>
<dbReference type="InterPro" id="IPR027417">
    <property type="entry name" value="P-loop_NTPase"/>
</dbReference>
<dbReference type="InterPro" id="IPR000330">
    <property type="entry name" value="SNF2_N"/>
</dbReference>
<feature type="domain" description="Helicase ATP-binding" evidence="2">
    <location>
        <begin position="499"/>
        <end position="662"/>
    </location>
</feature>
<feature type="domain" description="Helicase C-terminal" evidence="3">
    <location>
        <begin position="803"/>
        <end position="960"/>
    </location>
</feature>
<dbReference type="InterPro" id="IPR022138">
    <property type="entry name" value="DUF3670"/>
</dbReference>
<dbReference type="Proteomes" id="UP000297900">
    <property type="component" value="Unassembled WGS sequence"/>
</dbReference>
<keyword evidence="4" id="KW-0347">Helicase</keyword>
<dbReference type="PANTHER" id="PTHR10799">
    <property type="entry name" value="SNF2/RAD54 HELICASE FAMILY"/>
    <property type="match status" value="1"/>
</dbReference>
<gene>
    <name evidence="4" type="ORF">E2980_11170</name>
</gene>
<dbReference type="Pfam" id="PF00176">
    <property type="entry name" value="SNF2-rel_dom"/>
    <property type="match status" value="1"/>
</dbReference>
<dbReference type="SMART" id="SM00487">
    <property type="entry name" value="DEXDc"/>
    <property type="match status" value="1"/>
</dbReference>
<dbReference type="SMART" id="SM00490">
    <property type="entry name" value="HELICc"/>
    <property type="match status" value="1"/>
</dbReference>
<dbReference type="GO" id="GO:0005524">
    <property type="term" value="F:ATP binding"/>
    <property type="evidence" value="ECO:0007669"/>
    <property type="project" value="InterPro"/>
</dbReference>
<dbReference type="GO" id="GO:0016787">
    <property type="term" value="F:hydrolase activity"/>
    <property type="evidence" value="ECO:0007669"/>
    <property type="project" value="UniProtKB-KW"/>
</dbReference>